<reference evidence="1 2" key="1">
    <citation type="journal article" date="2010" name="Nature">
        <title>Genome sequencing and analysis of the model grass Brachypodium distachyon.</title>
        <authorList>
            <consortium name="International Brachypodium Initiative"/>
        </authorList>
    </citation>
    <scope>NUCLEOTIDE SEQUENCE [LARGE SCALE GENOMIC DNA]</scope>
    <source>
        <strain evidence="1 2">Bd21</strain>
    </source>
</reference>
<name>A0A2K2D3C3_BRADI</name>
<reference evidence="2" key="3">
    <citation type="submission" date="2018-08" db="UniProtKB">
        <authorList>
            <consortium name="EnsemblPlants"/>
        </authorList>
    </citation>
    <scope>IDENTIFICATION</scope>
    <source>
        <strain evidence="2">cv. Bd21</strain>
    </source>
</reference>
<protein>
    <submittedName>
        <fullName evidence="1 2">Uncharacterized protein</fullName>
    </submittedName>
</protein>
<dbReference type="AlphaFoldDB" id="A0A2K2D3C3"/>
<evidence type="ECO:0000313" key="1">
    <source>
        <dbReference type="EMBL" id="PNT68765.1"/>
    </source>
</evidence>
<reference evidence="1" key="2">
    <citation type="submission" date="2017-06" db="EMBL/GenBank/DDBJ databases">
        <title>WGS assembly of Brachypodium distachyon.</title>
        <authorList>
            <consortium name="The International Brachypodium Initiative"/>
            <person name="Lucas S."/>
            <person name="Harmon-Smith M."/>
            <person name="Lail K."/>
            <person name="Tice H."/>
            <person name="Grimwood J."/>
            <person name="Bruce D."/>
            <person name="Barry K."/>
            <person name="Shu S."/>
            <person name="Lindquist E."/>
            <person name="Wang M."/>
            <person name="Pitluck S."/>
            <person name="Vogel J.P."/>
            <person name="Garvin D.F."/>
            <person name="Mockler T.C."/>
            <person name="Schmutz J."/>
            <person name="Rokhsar D."/>
            <person name="Bevan M.W."/>
        </authorList>
    </citation>
    <scope>NUCLEOTIDE SEQUENCE</scope>
    <source>
        <strain evidence="1">Bd21</strain>
    </source>
</reference>
<keyword evidence="3" id="KW-1185">Reference proteome</keyword>
<dbReference type="Proteomes" id="UP000008810">
    <property type="component" value="Chromosome 3"/>
</dbReference>
<dbReference type="Gramene" id="PNT68765">
    <property type="protein sequence ID" value="PNT68765"/>
    <property type="gene ID" value="BRADI_3g45015v3"/>
</dbReference>
<gene>
    <name evidence="1" type="ORF">BRADI_3g45015v3</name>
</gene>
<dbReference type="InParanoid" id="A0A2K2D3C3"/>
<evidence type="ECO:0000313" key="2">
    <source>
        <dbReference type="EnsemblPlants" id="PNT68765"/>
    </source>
</evidence>
<evidence type="ECO:0000313" key="3">
    <source>
        <dbReference type="Proteomes" id="UP000008810"/>
    </source>
</evidence>
<sequence length="134" mass="14949">MDGGRVEHQTRNQQHTTPCCYNGLQSVWCGRLKEVEPANHYGNPSRLILIILLPDRSRRRVADVDHHVVVVAPAHPSNDLGAPLEAGWTKYMKRDGLVNYFASRPKLVDVCADTLSNASSFGLILSNYLGHLLF</sequence>
<accession>A0A2K2D3C3</accession>
<organism evidence="1">
    <name type="scientific">Brachypodium distachyon</name>
    <name type="common">Purple false brome</name>
    <name type="synonym">Trachynia distachya</name>
    <dbReference type="NCBI Taxonomy" id="15368"/>
    <lineage>
        <taxon>Eukaryota</taxon>
        <taxon>Viridiplantae</taxon>
        <taxon>Streptophyta</taxon>
        <taxon>Embryophyta</taxon>
        <taxon>Tracheophyta</taxon>
        <taxon>Spermatophyta</taxon>
        <taxon>Magnoliopsida</taxon>
        <taxon>Liliopsida</taxon>
        <taxon>Poales</taxon>
        <taxon>Poaceae</taxon>
        <taxon>BOP clade</taxon>
        <taxon>Pooideae</taxon>
        <taxon>Stipodae</taxon>
        <taxon>Brachypodieae</taxon>
        <taxon>Brachypodium</taxon>
    </lineage>
</organism>
<dbReference type="EnsemblPlants" id="PNT68765">
    <property type="protein sequence ID" value="PNT68765"/>
    <property type="gene ID" value="BRADI_3g45015v3"/>
</dbReference>
<dbReference type="EMBL" id="CM000882">
    <property type="protein sequence ID" value="PNT68765.1"/>
    <property type="molecule type" value="Genomic_DNA"/>
</dbReference>
<proteinExistence type="predicted"/>